<protein>
    <submittedName>
        <fullName evidence="1">Uncharacterized protein</fullName>
    </submittedName>
</protein>
<dbReference type="OrthoDB" id="338669at2"/>
<dbReference type="EMBL" id="FWZT01000011">
    <property type="protein sequence ID" value="SMF37111.1"/>
    <property type="molecule type" value="Genomic_DNA"/>
</dbReference>
<evidence type="ECO:0000313" key="2">
    <source>
        <dbReference type="Proteomes" id="UP000192907"/>
    </source>
</evidence>
<keyword evidence="2" id="KW-1185">Reference proteome</keyword>
<accession>A0A1Y6C0G5</accession>
<dbReference type="Proteomes" id="UP000192907">
    <property type="component" value="Unassembled WGS sequence"/>
</dbReference>
<dbReference type="RefSeq" id="WP_132320127.1">
    <property type="nucleotide sequence ID" value="NZ_FWZT01000011.1"/>
</dbReference>
<dbReference type="SUPFAM" id="SSF54913">
    <property type="entry name" value="GlnB-like"/>
    <property type="match status" value="1"/>
</dbReference>
<dbReference type="InterPro" id="IPR011322">
    <property type="entry name" value="N-reg_PII-like_a/b"/>
</dbReference>
<evidence type="ECO:0000313" key="1">
    <source>
        <dbReference type="EMBL" id="SMF37111.1"/>
    </source>
</evidence>
<proteinExistence type="predicted"/>
<organism evidence="1 2">
    <name type="scientific">Pseudobacteriovorax antillogorgiicola</name>
    <dbReference type="NCBI Taxonomy" id="1513793"/>
    <lineage>
        <taxon>Bacteria</taxon>
        <taxon>Pseudomonadati</taxon>
        <taxon>Bdellovibrionota</taxon>
        <taxon>Oligoflexia</taxon>
        <taxon>Oligoflexales</taxon>
        <taxon>Pseudobacteriovoracaceae</taxon>
        <taxon>Pseudobacteriovorax</taxon>
    </lineage>
</organism>
<gene>
    <name evidence="1" type="ORF">SAMN06296036_11183</name>
</gene>
<reference evidence="2" key="1">
    <citation type="submission" date="2017-04" db="EMBL/GenBank/DDBJ databases">
        <authorList>
            <person name="Varghese N."/>
            <person name="Submissions S."/>
        </authorList>
    </citation>
    <scope>NUCLEOTIDE SEQUENCE [LARGE SCALE GENOMIC DNA]</scope>
    <source>
        <strain evidence="2">RKEM611</strain>
    </source>
</reference>
<dbReference type="AlphaFoldDB" id="A0A1Y6C0G5"/>
<dbReference type="STRING" id="1513793.SAMN06296036_11183"/>
<sequence>MHSYKVSKITAILNQSNTTMVIDKLQESGFSHIYLQDGRNPIMSRQHSLLSLVTGRRSLFSIPVKILNLYVQEKLEFDLLNMISTVGQLHFPGMGAVFSEPCHLFKSYDGYKPHGINILKTKSKVPLLNDLMGICCIVQRGEADQIARIILESGIGVPTVVYGTGTGLREKIGLLRVTIPAEKEVISLIVPKWDVSDVVETLIAVGRLHLPGRGFINTFPIHRGILNTKLSLGSKYQAASTDQIISAIDSLYGSVEWRRNEIEHSPAKKRSYLDGSDLNIICNSGKGVNLVRAAMKAGCSGATIEQMRMLQRDEEHNVVSPARERCKMMIKHTQVHTIIDAVSDAGAFDDNVQSVILSQDVPKAFTYLKKTS</sequence>
<name>A0A1Y6C0G5_9BACT</name>